<dbReference type="InterPro" id="IPR029063">
    <property type="entry name" value="SAM-dependent_MTases_sf"/>
</dbReference>
<dbReference type="Gene3D" id="3.40.50.150">
    <property type="entry name" value="Vaccinia Virus protein VP39"/>
    <property type="match status" value="1"/>
</dbReference>
<reference evidence="1 2" key="1">
    <citation type="submission" date="2015-09" db="EMBL/GenBank/DDBJ databases">
        <title>Draft Genome Sequence of the Strain BR 3267 (Bradyrhizobium yuanmingense) recommended as inoculant for cowpea in Brazil.</title>
        <authorList>
            <person name="Simoes-Araujo J.L."/>
            <person name="Zilli J.E."/>
        </authorList>
    </citation>
    <scope>NUCLEOTIDE SEQUENCE [LARGE SCALE GENOMIC DNA]</scope>
    <source>
        <strain evidence="1 2">BR3267</strain>
    </source>
</reference>
<dbReference type="EMBL" id="LJYF01000051">
    <property type="protein sequence ID" value="KRP85870.1"/>
    <property type="molecule type" value="Genomic_DNA"/>
</dbReference>
<proteinExistence type="predicted"/>
<dbReference type="OrthoDB" id="8153637at2"/>
<dbReference type="AlphaFoldDB" id="A0A0R3BTU5"/>
<gene>
    <name evidence="1" type="ORF">AOQ72_04325</name>
</gene>
<dbReference type="CDD" id="cd02440">
    <property type="entry name" value="AdoMet_MTases"/>
    <property type="match status" value="1"/>
</dbReference>
<organism evidence="1 2">
    <name type="scientific">Bradyrhizobium yuanmingense</name>
    <dbReference type="NCBI Taxonomy" id="108015"/>
    <lineage>
        <taxon>Bacteria</taxon>
        <taxon>Pseudomonadati</taxon>
        <taxon>Pseudomonadota</taxon>
        <taxon>Alphaproteobacteria</taxon>
        <taxon>Hyphomicrobiales</taxon>
        <taxon>Nitrobacteraceae</taxon>
        <taxon>Bradyrhizobium</taxon>
    </lineage>
</organism>
<protein>
    <recommendedName>
        <fullName evidence="3">Methyltransferase domain-containing protein</fullName>
    </recommendedName>
</protein>
<dbReference type="Proteomes" id="UP000051380">
    <property type="component" value="Unassembled WGS sequence"/>
</dbReference>
<accession>A0A0R3BTU5</accession>
<evidence type="ECO:0008006" key="3">
    <source>
        <dbReference type="Google" id="ProtNLM"/>
    </source>
</evidence>
<dbReference type="RefSeq" id="WP_057030430.1">
    <property type="nucleotide sequence ID" value="NZ_LJYF01000051.1"/>
</dbReference>
<comment type="caution">
    <text evidence="1">The sequence shown here is derived from an EMBL/GenBank/DDBJ whole genome shotgun (WGS) entry which is preliminary data.</text>
</comment>
<dbReference type="SUPFAM" id="SSF53335">
    <property type="entry name" value="S-adenosyl-L-methionine-dependent methyltransferases"/>
    <property type="match status" value="1"/>
</dbReference>
<evidence type="ECO:0000313" key="2">
    <source>
        <dbReference type="Proteomes" id="UP000051380"/>
    </source>
</evidence>
<dbReference type="Pfam" id="PF01209">
    <property type="entry name" value="Ubie_methyltran"/>
    <property type="match status" value="1"/>
</dbReference>
<name>A0A0R3BTU5_9BRAD</name>
<evidence type="ECO:0000313" key="1">
    <source>
        <dbReference type="EMBL" id="KRP85870.1"/>
    </source>
</evidence>
<sequence length="591" mass="66353">MKRLEHLKASRRDSLSKKLPDDAFVMLDPAVEVLDAEIAEHRLLSHGYLETGMVVPPGEGLVDFVTTLSNRPINVAVLRAQFDDQSIIDEMLASLRQHGFMHITSQTKPSTEELEHLRRIAECSRTPSLRRSIVIDLDSEISLEQISTRLKDETHPPELLLRCAQLADHKLILGEMARLRQRGIVRMHQTVVQTQCLSSDSELRRSLIRLGAAVYLDGISWPAPDHPIGGLEEMVRDCVAVHLLMTPDLSIVDEAERRRVVTWATSAFISGLCLRLDPDALWPAGDAAEDDFDAIFKAVRAIENALGDVLIVNLPSDEVLLGNAASSASPGRVSDFAKRFRAAYLRWRLPLLKVCENDNSWSQVPEVEDKLVRAQEDLLPNHPELLLLKPGSIVADVCGGLGRVARRLSPAVGQDGLVISVEMFRCLSDRARRFACERNFTNLDFRPGLAQRLALPDASVDAAVNEWTGGIWELGLGASMVKEMARVVRPGGRIAVTHRLVQLHLAALRQPWVQYDEIYAWIREAFVHPDLTIIAERIWGQIVPSLIGQHATLWRKQYMPRLINPYDVIYRYDESPDTRADVYLTVIAQRR</sequence>